<dbReference type="OrthoDB" id="2289779at2"/>
<sequence>MNKKLFSSIVIGASLFSSLAFNSNNTQAKTVTPKPGIVTTVRLAHLYDDDGNLISDRVLLANTPWRSGDYIQIPNVGNFYQVIC</sequence>
<evidence type="ECO:0000313" key="3">
    <source>
        <dbReference type="Proteomes" id="UP000284109"/>
    </source>
</evidence>
<gene>
    <name evidence="2" type="ORF">DS831_02860</name>
</gene>
<name>A0A3R6VBJ6_9LACO</name>
<dbReference type="EMBL" id="QOCR01000001">
    <property type="protein sequence ID" value="RHW52282.1"/>
    <property type="molecule type" value="Genomic_DNA"/>
</dbReference>
<proteinExistence type="predicted"/>
<feature type="signal peptide" evidence="1">
    <location>
        <begin position="1"/>
        <end position="22"/>
    </location>
</feature>
<organism evidence="2 3">
    <name type="scientific">Bombilactobacillus bombi</name>
    <dbReference type="NCBI Taxonomy" id="1303590"/>
    <lineage>
        <taxon>Bacteria</taxon>
        <taxon>Bacillati</taxon>
        <taxon>Bacillota</taxon>
        <taxon>Bacilli</taxon>
        <taxon>Lactobacillales</taxon>
        <taxon>Lactobacillaceae</taxon>
        <taxon>Bombilactobacillus</taxon>
    </lineage>
</organism>
<evidence type="ECO:0000313" key="2">
    <source>
        <dbReference type="EMBL" id="RHW52282.1"/>
    </source>
</evidence>
<keyword evidence="3" id="KW-1185">Reference proteome</keyword>
<dbReference type="RefSeq" id="WP_118900167.1">
    <property type="nucleotide sequence ID" value="NZ_QOCR01000001.1"/>
</dbReference>
<keyword evidence="1" id="KW-0732">Signal</keyword>
<evidence type="ECO:0008006" key="4">
    <source>
        <dbReference type="Google" id="ProtNLM"/>
    </source>
</evidence>
<dbReference type="Proteomes" id="UP000284109">
    <property type="component" value="Unassembled WGS sequence"/>
</dbReference>
<feature type="chain" id="PRO_5038721030" description="Surface layer protein A domain-containing protein" evidence="1">
    <location>
        <begin position="23"/>
        <end position="84"/>
    </location>
</feature>
<evidence type="ECO:0000256" key="1">
    <source>
        <dbReference type="SAM" id="SignalP"/>
    </source>
</evidence>
<protein>
    <recommendedName>
        <fullName evidence="4">Surface layer protein A domain-containing protein</fullName>
    </recommendedName>
</protein>
<accession>A0A3R6VBJ6</accession>
<dbReference type="AlphaFoldDB" id="A0A3R6VBJ6"/>
<comment type="caution">
    <text evidence="2">The sequence shown here is derived from an EMBL/GenBank/DDBJ whole genome shotgun (WGS) entry which is preliminary data.</text>
</comment>
<reference evidence="2 3" key="1">
    <citation type="submission" date="2018-07" db="EMBL/GenBank/DDBJ databases">
        <title>Genome sequences of six Lactobacillus spp. isolated from bumble bee guts.</title>
        <authorList>
            <person name="Motta E.V.S."/>
            <person name="Moran N.A."/>
        </authorList>
    </citation>
    <scope>NUCLEOTIDE SEQUENCE [LARGE SCALE GENOMIC DNA]</scope>
    <source>
        <strain evidence="2 3">BI-1.1</strain>
    </source>
</reference>